<dbReference type="RefSeq" id="WP_055195796.1">
    <property type="nucleotide sequence ID" value="NZ_CYYM01000028.1"/>
</dbReference>
<dbReference type="Gene3D" id="3.90.550.10">
    <property type="entry name" value="Spore Coat Polysaccharide Biosynthesis Protein SpsA, Chain A"/>
    <property type="match status" value="1"/>
</dbReference>
<evidence type="ECO:0000259" key="3">
    <source>
        <dbReference type="Pfam" id="PF00535"/>
    </source>
</evidence>
<dbReference type="InterPro" id="IPR001173">
    <property type="entry name" value="Glyco_trans_2-like"/>
</dbReference>
<reference evidence="4 5" key="1">
    <citation type="submission" date="2015-09" db="EMBL/GenBank/DDBJ databases">
        <authorList>
            <consortium name="Pathogen Informatics"/>
        </authorList>
    </citation>
    <scope>NUCLEOTIDE SEQUENCE [LARGE SCALE GENOMIC DNA]</scope>
    <source>
        <strain evidence="4 5">2789STDY5608851</strain>
    </source>
</reference>
<keyword evidence="2" id="KW-0808">Transferase</keyword>
<evidence type="ECO:0000313" key="4">
    <source>
        <dbReference type="EMBL" id="CUO71578.1"/>
    </source>
</evidence>
<dbReference type="AlphaFoldDB" id="A0A174HEJ3"/>
<dbReference type="PANTHER" id="PTHR22916">
    <property type="entry name" value="GLYCOSYLTRANSFERASE"/>
    <property type="match status" value="1"/>
</dbReference>
<proteinExistence type="predicted"/>
<protein>
    <submittedName>
        <fullName evidence="4">Chondroitin polymerase</fullName>
    </submittedName>
</protein>
<dbReference type="GO" id="GO:0016757">
    <property type="term" value="F:glycosyltransferase activity"/>
    <property type="evidence" value="ECO:0007669"/>
    <property type="project" value="UniProtKB-KW"/>
</dbReference>
<organism evidence="4 5">
    <name type="scientific">Dorea longicatena</name>
    <dbReference type="NCBI Taxonomy" id="88431"/>
    <lineage>
        <taxon>Bacteria</taxon>
        <taxon>Bacillati</taxon>
        <taxon>Bacillota</taxon>
        <taxon>Clostridia</taxon>
        <taxon>Lachnospirales</taxon>
        <taxon>Lachnospiraceae</taxon>
        <taxon>Dorea</taxon>
    </lineage>
</organism>
<evidence type="ECO:0000313" key="5">
    <source>
        <dbReference type="Proteomes" id="UP000095380"/>
    </source>
</evidence>
<dbReference type="SUPFAM" id="SSF53448">
    <property type="entry name" value="Nucleotide-diphospho-sugar transferases"/>
    <property type="match status" value="1"/>
</dbReference>
<accession>A0A174HEJ3</accession>
<feature type="domain" description="Glycosyltransferase 2-like" evidence="3">
    <location>
        <begin position="5"/>
        <end position="145"/>
    </location>
</feature>
<dbReference type="InterPro" id="IPR029044">
    <property type="entry name" value="Nucleotide-diphossugar_trans"/>
</dbReference>
<evidence type="ECO:0000256" key="2">
    <source>
        <dbReference type="ARBA" id="ARBA00022679"/>
    </source>
</evidence>
<keyword evidence="1" id="KW-0328">Glycosyltransferase</keyword>
<dbReference type="EMBL" id="CYYM01000028">
    <property type="protein sequence ID" value="CUO71578.1"/>
    <property type="molecule type" value="Genomic_DNA"/>
</dbReference>
<gene>
    <name evidence="4" type="primary">kfoC_5</name>
    <name evidence="4" type="ORF">ERS852408_02792</name>
</gene>
<sequence>MKKISIIVPVYQAEKYISKCIESIVNQTYKNLEIILVDDGSTDRSGEICDEYGKKDNRIVVVHNKNKGVSVARNCGLDIATGDYITFVDSDDYIDLQMYSEMMKVVEKYSCDVVMCDCIKEFEKKSEKYTHEIREGFYDEEQLNQEYYPQLLITPNIEYPAAISNCLCLIRNEIGKKIRYVEGVRHSEDLLFGAQIMYMAKSFYYMKGQCLYYYNCCNVNSVTHTFHEDKWEDYKKLYGKAYYYFKNSKKYNFEEQLYLLLLFFVYNAVGDILETKIINKNDKKKIIKDILSEHIVCKMFQEIKISKLKISKKLMIQTYLYKYHRGIGALISWHQRK</sequence>
<dbReference type="Pfam" id="PF00535">
    <property type="entry name" value="Glycos_transf_2"/>
    <property type="match status" value="1"/>
</dbReference>
<name>A0A174HEJ3_9FIRM</name>
<dbReference type="CDD" id="cd00761">
    <property type="entry name" value="Glyco_tranf_GTA_type"/>
    <property type="match status" value="1"/>
</dbReference>
<dbReference type="Proteomes" id="UP000095380">
    <property type="component" value="Unassembled WGS sequence"/>
</dbReference>
<evidence type="ECO:0000256" key="1">
    <source>
        <dbReference type="ARBA" id="ARBA00022676"/>
    </source>
</evidence>
<dbReference type="PANTHER" id="PTHR22916:SF51">
    <property type="entry name" value="GLYCOSYLTRANSFERASE EPSH-RELATED"/>
    <property type="match status" value="1"/>
</dbReference>